<gene>
    <name evidence="1" type="ORF">ILYODFUR_022169</name>
</gene>
<evidence type="ECO:0000313" key="1">
    <source>
        <dbReference type="EMBL" id="MEQ2241122.1"/>
    </source>
</evidence>
<proteinExistence type="predicted"/>
<dbReference type="EMBL" id="JAHRIQ010060353">
    <property type="protein sequence ID" value="MEQ2241122.1"/>
    <property type="molecule type" value="Genomic_DNA"/>
</dbReference>
<comment type="caution">
    <text evidence="1">The sequence shown here is derived from an EMBL/GenBank/DDBJ whole genome shotgun (WGS) entry which is preliminary data.</text>
</comment>
<keyword evidence="2" id="KW-1185">Reference proteome</keyword>
<dbReference type="Proteomes" id="UP001482620">
    <property type="component" value="Unassembled WGS sequence"/>
</dbReference>
<sequence>MSPCYTPRGRWSPNLCGGREILAVNSRTHIYTQRGFWNPAPWLDSLLLWICPQGEVAGWVACCPPKAACCTQLGCHMLGFTPEDEWVTSLRLQVRDKSLTVVSA</sequence>
<evidence type="ECO:0000313" key="2">
    <source>
        <dbReference type="Proteomes" id="UP001482620"/>
    </source>
</evidence>
<accession>A0ABV0U974</accession>
<organism evidence="1 2">
    <name type="scientific">Ilyodon furcidens</name>
    <name type="common">goldbreast splitfin</name>
    <dbReference type="NCBI Taxonomy" id="33524"/>
    <lineage>
        <taxon>Eukaryota</taxon>
        <taxon>Metazoa</taxon>
        <taxon>Chordata</taxon>
        <taxon>Craniata</taxon>
        <taxon>Vertebrata</taxon>
        <taxon>Euteleostomi</taxon>
        <taxon>Actinopterygii</taxon>
        <taxon>Neopterygii</taxon>
        <taxon>Teleostei</taxon>
        <taxon>Neoteleostei</taxon>
        <taxon>Acanthomorphata</taxon>
        <taxon>Ovalentaria</taxon>
        <taxon>Atherinomorphae</taxon>
        <taxon>Cyprinodontiformes</taxon>
        <taxon>Goodeidae</taxon>
        <taxon>Ilyodon</taxon>
    </lineage>
</organism>
<protein>
    <submittedName>
        <fullName evidence="1">Uncharacterized protein</fullName>
    </submittedName>
</protein>
<name>A0ABV0U974_9TELE</name>
<reference evidence="1 2" key="1">
    <citation type="submission" date="2021-06" db="EMBL/GenBank/DDBJ databases">
        <authorList>
            <person name="Palmer J.M."/>
        </authorList>
    </citation>
    <scope>NUCLEOTIDE SEQUENCE [LARGE SCALE GENOMIC DNA]</scope>
    <source>
        <strain evidence="2">if_2019</strain>
        <tissue evidence="1">Muscle</tissue>
    </source>
</reference>